<dbReference type="Gene3D" id="2.40.128.410">
    <property type="match status" value="1"/>
</dbReference>
<name>A0A1I3I0I1_9FLAO</name>
<dbReference type="OrthoDB" id="1097715at2"/>
<reference evidence="1 2" key="1">
    <citation type="submission" date="2016-10" db="EMBL/GenBank/DDBJ databases">
        <authorList>
            <person name="de Groot N.N."/>
        </authorList>
    </citation>
    <scope>NUCLEOTIDE SEQUENCE [LARGE SCALE GENOMIC DNA]</scope>
    <source>
        <strain evidence="1 2">DSM 26000</strain>
    </source>
</reference>
<dbReference type="InterPro" id="IPR025347">
    <property type="entry name" value="DUF4251"/>
</dbReference>
<organism evidence="1 2">
    <name type="scientific">Halpernia frigidisoli</name>
    <dbReference type="NCBI Taxonomy" id="1125876"/>
    <lineage>
        <taxon>Bacteria</taxon>
        <taxon>Pseudomonadati</taxon>
        <taxon>Bacteroidota</taxon>
        <taxon>Flavobacteriia</taxon>
        <taxon>Flavobacteriales</taxon>
        <taxon>Weeksellaceae</taxon>
        <taxon>Chryseobacterium group</taxon>
        <taxon>Halpernia</taxon>
    </lineage>
</organism>
<dbReference type="PROSITE" id="PS51257">
    <property type="entry name" value="PROKAR_LIPOPROTEIN"/>
    <property type="match status" value="1"/>
</dbReference>
<dbReference type="Proteomes" id="UP000198931">
    <property type="component" value="Unassembled WGS sequence"/>
</dbReference>
<dbReference type="AlphaFoldDB" id="A0A1I3I0I1"/>
<dbReference type="RefSeq" id="WP_090081193.1">
    <property type="nucleotide sequence ID" value="NZ_FOQT01000004.1"/>
</dbReference>
<proteinExistence type="predicted"/>
<evidence type="ECO:0008006" key="3">
    <source>
        <dbReference type="Google" id="ProtNLM"/>
    </source>
</evidence>
<gene>
    <name evidence="1" type="ORF">SAMN05443292_2500</name>
</gene>
<sequence>MKNLIYSICIIAVVSFSSCSQKIYNSTANVQQLINTDQFTFLAERANPTNFDVINVMNSFPGAGSQRFLTLDYGYVITLKDKELKVDLPYFGRMYTPNFDSTKNNFNFTSKDFTLNKTQNKKGDWEYKMVTNDQPSQITINISVFSNGKSYANLISNDRQSISYDGYIMKNKEITK</sequence>
<dbReference type="EMBL" id="FOQT01000004">
    <property type="protein sequence ID" value="SFI41525.1"/>
    <property type="molecule type" value="Genomic_DNA"/>
</dbReference>
<evidence type="ECO:0000313" key="2">
    <source>
        <dbReference type="Proteomes" id="UP000198931"/>
    </source>
</evidence>
<dbReference type="Pfam" id="PF14059">
    <property type="entry name" value="DUF4251"/>
    <property type="match status" value="1"/>
</dbReference>
<keyword evidence="2" id="KW-1185">Reference proteome</keyword>
<dbReference type="STRING" id="1125876.SAMN05443292_2500"/>
<accession>A0A1I3I0I1</accession>
<evidence type="ECO:0000313" key="1">
    <source>
        <dbReference type="EMBL" id="SFI41525.1"/>
    </source>
</evidence>
<protein>
    <recommendedName>
        <fullName evidence="3">DUF4251 domain-containing protein</fullName>
    </recommendedName>
</protein>